<dbReference type="EMBL" id="MOEC01000005">
    <property type="protein sequence ID" value="OIS94333.1"/>
    <property type="molecule type" value="Genomic_DNA"/>
</dbReference>
<dbReference type="RefSeq" id="WP_071631150.1">
    <property type="nucleotide sequence ID" value="NZ_MOEC01000005.1"/>
</dbReference>
<sequence>MARAEMKTTARKGRRMEARSETDKPVVNKSEGALNVALAAGALGLGIAMLEQQKAAAANADLLETRSKESDQKTSAFPTTNNTAQTSDQASADSGAHREGVTTSPVTVSHDHVAAPVETVVSHEGIKQGPDITSANQNVGTANTGTDLEVSEAVTKSHDQQLEGSAHSTVTESDIDVSVDAATSPVIAGPAHVVSVIQVLDAPAAVLDTVGEVATDLLGSDGLLGSNGVLGIIPAVAGTVSTALGNDNPLSSILGDGTDGLASDLASNGDKILDSVAGESGILDNVADTGANVVAQLVDVGGVLAGGLGTAVLSADETTSSSNESGGSTAEPAASNVDSDPTDTVAAIGSNMFEVANAAMQITESVADAITPILKFVGQPFIDTDAHTDGDHSHNNAGHHSV</sequence>
<accession>A0A1J6HMW2</accession>
<feature type="compositionally biased region" description="Polar residues" evidence="1">
    <location>
        <begin position="73"/>
        <end position="92"/>
    </location>
</feature>
<feature type="region of interest" description="Disordered" evidence="1">
    <location>
        <begin position="315"/>
        <end position="342"/>
    </location>
</feature>
<dbReference type="AlphaFoldDB" id="A0A1J6HMW2"/>
<organism evidence="2 3">
    <name type="scientific">Brucella cytisi</name>
    <dbReference type="NCBI Taxonomy" id="407152"/>
    <lineage>
        <taxon>Bacteria</taxon>
        <taxon>Pseudomonadati</taxon>
        <taxon>Pseudomonadota</taxon>
        <taxon>Alphaproteobacteria</taxon>
        <taxon>Hyphomicrobiales</taxon>
        <taxon>Brucellaceae</taxon>
        <taxon>Brucella/Ochrobactrum group</taxon>
        <taxon>Brucella</taxon>
    </lineage>
</organism>
<protein>
    <submittedName>
        <fullName evidence="2">Uncharacterized protein</fullName>
    </submittedName>
</protein>
<comment type="caution">
    <text evidence="2">The sequence shown here is derived from an EMBL/GenBank/DDBJ whole genome shotgun (WGS) entry which is preliminary data.</text>
</comment>
<feature type="compositionally biased region" description="Low complexity" evidence="1">
    <location>
        <begin position="315"/>
        <end position="329"/>
    </location>
</feature>
<reference evidence="2 3" key="1">
    <citation type="submission" date="2016-10" db="EMBL/GenBank/DDBJ databases">
        <title>The Draft Genome Sequence of the Potato Rhizosphere Bacteria Ochrobactrum sp. IPA7.2.</title>
        <authorList>
            <person name="Gogoleva N.E."/>
            <person name="Khlopko Y.A."/>
            <person name="Burygin G.L."/>
            <person name="Plotnikov A.O."/>
        </authorList>
    </citation>
    <scope>NUCLEOTIDE SEQUENCE [LARGE SCALE GENOMIC DNA]</scope>
    <source>
        <strain evidence="2 3">IPA7.2</strain>
    </source>
</reference>
<gene>
    <name evidence="2" type="ORF">BLA27_07445</name>
</gene>
<evidence type="ECO:0000313" key="3">
    <source>
        <dbReference type="Proteomes" id="UP000182985"/>
    </source>
</evidence>
<feature type="compositionally biased region" description="Basic and acidic residues" evidence="1">
    <location>
        <begin position="15"/>
        <end position="26"/>
    </location>
</feature>
<dbReference type="OrthoDB" id="9835868at2"/>
<keyword evidence="3" id="KW-1185">Reference proteome</keyword>
<evidence type="ECO:0000313" key="2">
    <source>
        <dbReference type="EMBL" id="OIS94333.1"/>
    </source>
</evidence>
<name>A0A1J6HMW2_9HYPH</name>
<proteinExistence type="predicted"/>
<feature type="region of interest" description="Disordered" evidence="1">
    <location>
        <begin position="1"/>
        <end position="26"/>
    </location>
</feature>
<feature type="region of interest" description="Disordered" evidence="1">
    <location>
        <begin position="65"/>
        <end position="105"/>
    </location>
</feature>
<dbReference type="Proteomes" id="UP000182985">
    <property type="component" value="Unassembled WGS sequence"/>
</dbReference>
<evidence type="ECO:0000256" key="1">
    <source>
        <dbReference type="SAM" id="MobiDB-lite"/>
    </source>
</evidence>